<dbReference type="PROSITE" id="PS51387">
    <property type="entry name" value="FAD_PCMH"/>
    <property type="match status" value="1"/>
</dbReference>
<dbReference type="Gene3D" id="3.10.20.30">
    <property type="match status" value="1"/>
</dbReference>
<dbReference type="Pfam" id="PF00941">
    <property type="entry name" value="FAD_binding_5"/>
    <property type="match status" value="1"/>
</dbReference>
<dbReference type="InterPro" id="IPR036683">
    <property type="entry name" value="CO_DH_flav_C_dom_sf"/>
</dbReference>
<feature type="binding site" evidence="20">
    <location>
        <position position="65"/>
    </location>
    <ligand>
        <name>[2Fe-2S] cluster</name>
        <dbReference type="ChEBI" id="CHEBI:190135"/>
        <label>1</label>
    </ligand>
</feature>
<feature type="domain" description="FAD-binding PCMH-type" evidence="22">
    <location>
        <begin position="261"/>
        <end position="445"/>
    </location>
</feature>
<comment type="catalytic activity">
    <reaction evidence="17">
        <text>hypoxanthine + NAD(+) + H2O = xanthine + NADH + H(+)</text>
        <dbReference type="Rhea" id="RHEA:24670"/>
        <dbReference type="ChEBI" id="CHEBI:15377"/>
        <dbReference type="ChEBI" id="CHEBI:15378"/>
        <dbReference type="ChEBI" id="CHEBI:17368"/>
        <dbReference type="ChEBI" id="CHEBI:17712"/>
        <dbReference type="ChEBI" id="CHEBI:57540"/>
        <dbReference type="ChEBI" id="CHEBI:57945"/>
        <dbReference type="EC" id="1.17.1.4"/>
    </reaction>
</comment>
<dbReference type="FunFam" id="3.10.20.30:FF:000015">
    <property type="entry name" value="Aldehyde oxidase 1"/>
    <property type="match status" value="1"/>
</dbReference>
<evidence type="ECO:0000313" key="23">
    <source>
        <dbReference type="EMBL" id="KAF2712154.1"/>
    </source>
</evidence>
<keyword evidence="13" id="KW-0520">NAD</keyword>
<dbReference type="InterPro" id="IPR036318">
    <property type="entry name" value="FAD-bd_PCMH-like_sf"/>
</dbReference>
<dbReference type="OrthoDB" id="8300278at2759"/>
<dbReference type="InterPro" id="IPR016208">
    <property type="entry name" value="Ald_Oxase/xanthine_DH-like"/>
</dbReference>
<dbReference type="InterPro" id="IPR000674">
    <property type="entry name" value="Ald_Oxase/Xan_DH_a/b"/>
</dbReference>
<dbReference type="CDD" id="cd00207">
    <property type="entry name" value="fer2"/>
    <property type="match status" value="1"/>
</dbReference>
<dbReference type="InterPro" id="IPR001041">
    <property type="entry name" value="2Fe-2S_ferredoxin-type"/>
</dbReference>
<dbReference type="Gene3D" id="3.30.390.50">
    <property type="entry name" value="CO dehydrogenase flavoprotein, C-terminal domain"/>
    <property type="match status" value="1"/>
</dbReference>
<keyword evidence="11 20" id="KW-0408">Iron</keyword>
<evidence type="ECO:0000256" key="10">
    <source>
        <dbReference type="ARBA" id="ARBA00023002"/>
    </source>
</evidence>
<dbReference type="GO" id="GO:0006145">
    <property type="term" value="P:purine nucleobase catabolic process"/>
    <property type="evidence" value="ECO:0007669"/>
    <property type="project" value="UniProtKB-ARBA"/>
</dbReference>
<feature type="binding site" evidence="20">
    <location>
        <position position="137"/>
    </location>
    <ligand>
        <name>[2Fe-2S] cluster</name>
        <dbReference type="ChEBI" id="CHEBI:190135"/>
        <label>2</label>
    </ligand>
</feature>
<evidence type="ECO:0000256" key="6">
    <source>
        <dbReference type="ARBA" id="ARBA00022630"/>
    </source>
</evidence>
<feature type="domain" description="2Fe-2S ferredoxin-type" evidence="21">
    <location>
        <begin position="27"/>
        <end position="113"/>
    </location>
</feature>
<dbReference type="SUPFAM" id="SSF54292">
    <property type="entry name" value="2Fe-2S ferredoxin-like"/>
    <property type="match status" value="1"/>
</dbReference>
<comment type="subcellular location">
    <subcellularLocation>
        <location evidence="2">Peroxisome</location>
    </subcellularLocation>
</comment>
<evidence type="ECO:0000256" key="17">
    <source>
        <dbReference type="ARBA" id="ARBA00049517"/>
    </source>
</evidence>
<dbReference type="SUPFAM" id="SSF56003">
    <property type="entry name" value="Molybdenum cofactor-binding domain"/>
    <property type="match status" value="1"/>
</dbReference>
<dbReference type="Pfam" id="PF01799">
    <property type="entry name" value="Fer2_2"/>
    <property type="match status" value="1"/>
</dbReference>
<dbReference type="Pfam" id="PF01315">
    <property type="entry name" value="Ald_Xan_dh_C"/>
    <property type="match status" value="1"/>
</dbReference>
<comment type="similarity">
    <text evidence="3">Belongs to the xanthine dehydrogenase family.</text>
</comment>
<feature type="binding site" evidence="19">
    <location>
        <position position="454"/>
    </location>
    <ligand>
        <name>FAD</name>
        <dbReference type="ChEBI" id="CHEBI:57692"/>
    </ligand>
</feature>
<dbReference type="InterPro" id="IPR002888">
    <property type="entry name" value="2Fe-2S-bd"/>
</dbReference>
<proteinExistence type="inferred from homology"/>
<evidence type="ECO:0000256" key="14">
    <source>
        <dbReference type="ARBA" id="ARBA00023140"/>
    </source>
</evidence>
<dbReference type="InterPro" id="IPR046867">
    <property type="entry name" value="AldOxase/xan_DH_MoCoBD2"/>
</dbReference>
<dbReference type="GO" id="GO:0004854">
    <property type="term" value="F:xanthine dehydrogenase activity"/>
    <property type="evidence" value="ECO:0007669"/>
    <property type="project" value="UniProtKB-EC"/>
</dbReference>
<feature type="binding site" evidence="19">
    <location>
        <position position="392"/>
    </location>
    <ligand>
        <name>FAD</name>
        <dbReference type="ChEBI" id="CHEBI:57692"/>
    </ligand>
</feature>
<dbReference type="SUPFAM" id="SSF54665">
    <property type="entry name" value="CO dehydrogenase molybdoprotein N-domain-like"/>
    <property type="match status" value="1"/>
</dbReference>
<comment type="cofactor">
    <cofactor evidence="20">
        <name>[2Fe-2S] cluster</name>
        <dbReference type="ChEBI" id="CHEBI:190135"/>
    </cofactor>
    <text evidence="20">Binds 2 [2Fe-2S] clusters.</text>
</comment>
<evidence type="ECO:0000259" key="21">
    <source>
        <dbReference type="PROSITE" id="PS51085"/>
    </source>
</evidence>
<dbReference type="Pfam" id="PF02738">
    <property type="entry name" value="MoCoBD_1"/>
    <property type="match status" value="1"/>
</dbReference>
<dbReference type="SUPFAM" id="SSF56176">
    <property type="entry name" value="FAD-binding/transporter-associated domain-like"/>
    <property type="match status" value="1"/>
</dbReference>
<dbReference type="InterPro" id="IPR005107">
    <property type="entry name" value="CO_DH_flav_C"/>
</dbReference>
<dbReference type="Gene3D" id="3.30.43.10">
    <property type="entry name" value="Uridine Diphospho-n-acetylenolpyruvylglucosamine Reductase, domain 2"/>
    <property type="match status" value="1"/>
</dbReference>
<evidence type="ECO:0000256" key="7">
    <source>
        <dbReference type="ARBA" id="ARBA00022714"/>
    </source>
</evidence>
<dbReference type="Gene3D" id="3.90.1170.50">
    <property type="entry name" value="Aldehyde oxidase/xanthine dehydrogenase, a/b hammerhead"/>
    <property type="match status" value="1"/>
</dbReference>
<feature type="binding site" evidence="20">
    <location>
        <position position="171"/>
    </location>
    <ligand>
        <name>[2Fe-2S] cluster</name>
        <dbReference type="ChEBI" id="CHEBI:190135"/>
        <label>2</label>
    </ligand>
</feature>
<feature type="binding site" evidence="19">
    <location>
        <position position="369"/>
    </location>
    <ligand>
        <name>FAD</name>
        <dbReference type="ChEBI" id="CHEBI:57692"/>
    </ligand>
</feature>
<keyword evidence="10" id="KW-0560">Oxidoreductase</keyword>
<dbReference type="FunFam" id="3.90.1170.50:FF:000001">
    <property type="entry name" value="Aldehyde oxidase 1"/>
    <property type="match status" value="1"/>
</dbReference>
<evidence type="ECO:0000256" key="18">
    <source>
        <dbReference type="PIRSR" id="PIRSR000127-1"/>
    </source>
</evidence>
<dbReference type="InterPro" id="IPR036856">
    <property type="entry name" value="Ald_Oxase/Xan_DH_a/b_sf"/>
</dbReference>
<organism evidence="23 24">
    <name type="scientific">Pleomassaria siparia CBS 279.74</name>
    <dbReference type="NCBI Taxonomy" id="1314801"/>
    <lineage>
        <taxon>Eukaryota</taxon>
        <taxon>Fungi</taxon>
        <taxon>Dikarya</taxon>
        <taxon>Ascomycota</taxon>
        <taxon>Pezizomycotina</taxon>
        <taxon>Dothideomycetes</taxon>
        <taxon>Pleosporomycetidae</taxon>
        <taxon>Pleosporales</taxon>
        <taxon>Pleomassariaceae</taxon>
        <taxon>Pleomassaria</taxon>
    </lineage>
</organism>
<evidence type="ECO:0000256" key="11">
    <source>
        <dbReference type="ARBA" id="ARBA00023004"/>
    </source>
</evidence>
<comment type="cofactor">
    <cofactor evidence="20">
        <name>Mo-molybdopterin</name>
        <dbReference type="ChEBI" id="CHEBI:71302"/>
    </cofactor>
    <text evidence="20">Binds 1 Mo-molybdopterin (Mo-MPT) cofactor per subunit.</text>
</comment>
<protein>
    <recommendedName>
        <fullName evidence="4">xanthine dehydrogenase</fullName>
        <ecNumber evidence="4">1.17.1.4</ecNumber>
    </recommendedName>
</protein>
<evidence type="ECO:0000256" key="9">
    <source>
        <dbReference type="ARBA" id="ARBA00022827"/>
    </source>
</evidence>
<dbReference type="PIRSF" id="PIRSF000127">
    <property type="entry name" value="Xanthine_DH"/>
    <property type="match status" value="1"/>
</dbReference>
<dbReference type="InterPro" id="IPR012675">
    <property type="entry name" value="Beta-grasp_dom_sf"/>
</dbReference>
<feature type="binding site" evidence="19">
    <location>
        <position position="906"/>
    </location>
    <ligand>
        <name>substrate</name>
    </ligand>
</feature>
<name>A0A6G1KH49_9PLEO</name>
<dbReference type="PANTHER" id="PTHR45444">
    <property type="entry name" value="XANTHINE DEHYDROGENASE"/>
    <property type="match status" value="1"/>
</dbReference>
<keyword evidence="14" id="KW-0576">Peroxisome</keyword>
<evidence type="ECO:0000256" key="16">
    <source>
        <dbReference type="ARBA" id="ARBA00049017"/>
    </source>
</evidence>
<dbReference type="PROSITE" id="PS00197">
    <property type="entry name" value="2FE2S_FER_1"/>
    <property type="match status" value="1"/>
</dbReference>
<dbReference type="GO" id="GO:0005777">
    <property type="term" value="C:peroxisome"/>
    <property type="evidence" value="ECO:0007669"/>
    <property type="project" value="UniProtKB-SubCell"/>
</dbReference>
<reference evidence="23" key="1">
    <citation type="journal article" date="2020" name="Stud. Mycol.">
        <title>101 Dothideomycetes genomes: a test case for predicting lifestyles and emergence of pathogens.</title>
        <authorList>
            <person name="Haridas S."/>
            <person name="Albert R."/>
            <person name="Binder M."/>
            <person name="Bloem J."/>
            <person name="Labutti K."/>
            <person name="Salamov A."/>
            <person name="Andreopoulos B."/>
            <person name="Baker S."/>
            <person name="Barry K."/>
            <person name="Bills G."/>
            <person name="Bluhm B."/>
            <person name="Cannon C."/>
            <person name="Castanera R."/>
            <person name="Culley D."/>
            <person name="Daum C."/>
            <person name="Ezra D."/>
            <person name="Gonzalez J."/>
            <person name="Henrissat B."/>
            <person name="Kuo A."/>
            <person name="Liang C."/>
            <person name="Lipzen A."/>
            <person name="Lutzoni F."/>
            <person name="Magnuson J."/>
            <person name="Mondo S."/>
            <person name="Nolan M."/>
            <person name="Ohm R."/>
            <person name="Pangilinan J."/>
            <person name="Park H.-J."/>
            <person name="Ramirez L."/>
            <person name="Alfaro M."/>
            <person name="Sun H."/>
            <person name="Tritt A."/>
            <person name="Yoshinaga Y."/>
            <person name="Zwiers L.-H."/>
            <person name="Turgeon B."/>
            <person name="Goodwin S."/>
            <person name="Spatafora J."/>
            <person name="Crous P."/>
            <person name="Grigoriev I."/>
        </authorList>
    </citation>
    <scope>NUCLEOTIDE SEQUENCE</scope>
    <source>
        <strain evidence="23">CBS 279.74</strain>
    </source>
</reference>
<dbReference type="FunFam" id="3.30.365.10:FF:000003">
    <property type="entry name" value="Aldehyde oxidase 1"/>
    <property type="match status" value="1"/>
</dbReference>
<gene>
    <name evidence="23" type="ORF">K504DRAFT_464251</name>
</gene>
<feature type="binding site" evidence="20">
    <location>
        <position position="793"/>
    </location>
    <ligand>
        <name>Mo-molybdopterin</name>
        <dbReference type="ChEBI" id="CHEBI:71302"/>
    </ligand>
    <ligandPart>
        <name>Mo</name>
        <dbReference type="ChEBI" id="CHEBI:28685"/>
    </ligandPart>
</feature>
<dbReference type="SMART" id="SM01008">
    <property type="entry name" value="Ald_Xan_dh_C"/>
    <property type="match status" value="1"/>
</dbReference>
<keyword evidence="9 19" id="KW-0274">FAD</keyword>
<dbReference type="PROSITE" id="PS51085">
    <property type="entry name" value="2FE2S_FER_2"/>
    <property type="match status" value="1"/>
</dbReference>
<dbReference type="InterPro" id="IPR016169">
    <property type="entry name" value="FAD-bd_PCMH_sub2"/>
</dbReference>
<dbReference type="InterPro" id="IPR002346">
    <property type="entry name" value="Mopterin_DH_FAD-bd"/>
</dbReference>
<dbReference type="SUPFAM" id="SSF47741">
    <property type="entry name" value="CO dehydrogenase ISP C-domain like"/>
    <property type="match status" value="1"/>
</dbReference>
<evidence type="ECO:0000256" key="15">
    <source>
        <dbReference type="ARBA" id="ARBA00034078"/>
    </source>
</evidence>
<sequence>MAPGIVEPVVSDQSMRSLSEVTGAYDGTLRFYLNGTKVVLDDADSEVTLLEYIRGIGLTGTKLGCAEGGCGACTVVVSQWNPTTKQIYHASVNACLAPLVSVDGKHVITVEGIGNVKRPHSIQERIAKSNGSQCGFCTPGIVMSLYALLRNNDSPTEHDVEEAFDGNLCRCTGYRPILDAAQTFSVKSGCGKAKANGGGGGCCMEKNGDANGAGCCKKEEQNGDDQPIKKLTPPGFIEYKPDTELIFPPQLRKHEFKPLAFGNKRKRWYRPVTLQQLLEIKSVYPSVKIIAGSTETQIEIKFKGMNYSASVFVGDIPELRTFSFEDEYLEIGGNVVLTDLEKICADAIEHYGPVRGQPFATILKQIRYFAGRQIRNVGTPAGNLATASPISDLNPVFVASNATLVAKSLKETTEIPMSTFFKGYRSTALPADAIIASLRIPVAREKGEYMRAYKQAKRKDDDIAIVNAALRVTLDNEHMVESVDLVYGGMAPITIQAKKAMSFLQGRKFTDLKTLEGVMSALEGDFDLRFGVPGGMATYRKSLALGFFYKFYHEVLVELHAEEEHGDTQAVGEIERDISSGEKDHTASAAYTQKILGSERPHVAAMKQCTGEAQYTDDIPLQRNELYGCLVLSTKAHARLLSVDAEPALELPGVVAWVDHTDVASPEANWWGAPSCDEVFFAVDEVFTAGQPIGMILAATAKQAEAGSRAVKVEYEDLPALFTIEEAIEKESYFNHFRYIKKGDTDAAFESADHVFSGIARMGGQEHFYLETQVCLAVPKPEDGEMEVFSGTQNPAETQAYVSKIIGVDANKVVTRVKRMGGGFGGKETRSVQLAGIVACAANKVRRPVRCMLNRDEDIITSGQRHPFLAHWKVAVNKDGILQALDADVFCNGGWSQDLSGAVIERSLSHIDGVYSIPNVHVRSRVAKTNTVSNTAFRGFGGPQGLFIAETYMTEIADHLNIPVEELRERNFYKPEGNMITHYNQELKDWYVPLMYKQVQDESHYAQRRSEIDEFNKTHKWNKRGLAIIPTKFGISFTALFLNQAGALVHIYHDGSVLVAHGGTEMGQGLHTKMCMIAAEALRVPLSKVFISETATNTVANASSTAASASSDLNGYAIFNACQELNARLQPYRDRMGPDTPMKDLAHTAYFDRVNLSAQGFYKTPDIGYVWGANTGQMFFYFTQGVAAAEVEIDTLTGDWTCRRADIKMDVGRSINPAIDYGQIEGAFVQGQGLFTTEESLWHRASGQIFTRGPGNYKIPGFRDIPQIFNVSLLKDVQWENLRTIQRSRGVGEPPLFMGSSVFFAIRDALKSARAEFGDHSILHLQSPATPERIRISCADPILKRAWVEPQEGEKSFFVAI</sequence>
<dbReference type="NCBIfam" id="TIGR02963">
    <property type="entry name" value="xanthine_xdhA"/>
    <property type="match status" value="1"/>
</dbReference>
<dbReference type="InterPro" id="IPR014307">
    <property type="entry name" value="Xanthine_DH_ssu"/>
</dbReference>
<evidence type="ECO:0000256" key="4">
    <source>
        <dbReference type="ARBA" id="ARBA00013123"/>
    </source>
</evidence>
<comment type="cofactor">
    <cofactor evidence="1 19">
        <name>FAD</name>
        <dbReference type="ChEBI" id="CHEBI:57692"/>
    </cofactor>
</comment>
<dbReference type="InterPro" id="IPR036010">
    <property type="entry name" value="2Fe-2S_ferredoxin-like_sf"/>
</dbReference>
<dbReference type="Pfam" id="PF03450">
    <property type="entry name" value="CO_deh_flav_C"/>
    <property type="match status" value="1"/>
</dbReference>
<dbReference type="SUPFAM" id="SSF55447">
    <property type="entry name" value="CO dehydrogenase flavoprotein C-terminal domain-like"/>
    <property type="match status" value="1"/>
</dbReference>
<evidence type="ECO:0000259" key="22">
    <source>
        <dbReference type="PROSITE" id="PS51387"/>
    </source>
</evidence>
<feature type="binding site" evidence="20">
    <location>
        <position position="95"/>
    </location>
    <ligand>
        <name>[2Fe-2S] cluster</name>
        <dbReference type="ChEBI" id="CHEBI:190135"/>
        <label>1</label>
    </ligand>
</feature>
<evidence type="ECO:0000256" key="3">
    <source>
        <dbReference type="ARBA" id="ARBA00006849"/>
    </source>
</evidence>
<evidence type="ECO:0000313" key="24">
    <source>
        <dbReference type="Proteomes" id="UP000799428"/>
    </source>
</evidence>
<feature type="binding site" evidence="20">
    <location>
        <position position="73"/>
    </location>
    <ligand>
        <name>[2Fe-2S] cluster</name>
        <dbReference type="ChEBI" id="CHEBI:190135"/>
        <label>1</label>
    </ligand>
</feature>
<evidence type="ECO:0000256" key="1">
    <source>
        <dbReference type="ARBA" id="ARBA00001974"/>
    </source>
</evidence>
<dbReference type="Gene3D" id="3.30.465.10">
    <property type="match status" value="1"/>
</dbReference>
<dbReference type="GO" id="GO:0071949">
    <property type="term" value="F:FAD binding"/>
    <property type="evidence" value="ECO:0007669"/>
    <property type="project" value="InterPro"/>
</dbReference>
<feature type="binding site" evidence="20">
    <location>
        <position position="70"/>
    </location>
    <ligand>
        <name>[2Fe-2S] cluster</name>
        <dbReference type="ChEBI" id="CHEBI:190135"/>
        <label>1</label>
    </ligand>
</feature>
<dbReference type="Pfam" id="PF20256">
    <property type="entry name" value="MoCoBD_2"/>
    <property type="match status" value="1"/>
</dbReference>
<dbReference type="Pfam" id="PF00111">
    <property type="entry name" value="Fer2"/>
    <property type="match status" value="1"/>
</dbReference>
<dbReference type="InterPro" id="IPR016167">
    <property type="entry name" value="FAD-bd_PCMH_sub1"/>
</dbReference>
<dbReference type="Gene3D" id="1.10.150.120">
    <property type="entry name" value="[2Fe-2S]-binding domain"/>
    <property type="match status" value="1"/>
</dbReference>
<feature type="active site" description="Proton acceptor" evidence="18">
    <location>
        <position position="1293"/>
    </location>
</feature>
<feature type="binding site" evidence="20">
    <location>
        <position position="1107"/>
    </location>
    <ligand>
        <name>Mo-molybdopterin</name>
        <dbReference type="ChEBI" id="CHEBI:71302"/>
    </ligand>
    <ligandPart>
        <name>Mo</name>
        <dbReference type="ChEBI" id="CHEBI:28685"/>
    </ligandPart>
</feature>
<evidence type="ECO:0000256" key="8">
    <source>
        <dbReference type="ARBA" id="ARBA00022723"/>
    </source>
</evidence>
<dbReference type="EC" id="1.17.1.4" evidence="4"/>
<feature type="binding site" evidence="20">
    <location>
        <position position="169"/>
    </location>
    <ligand>
        <name>[2Fe-2S] cluster</name>
        <dbReference type="ChEBI" id="CHEBI:190135"/>
        <label>2</label>
    </ligand>
</feature>
<dbReference type="GO" id="GO:0051537">
    <property type="term" value="F:2 iron, 2 sulfur cluster binding"/>
    <property type="evidence" value="ECO:0007669"/>
    <property type="project" value="UniProtKB-KW"/>
</dbReference>
<feature type="binding site" evidence="19">
    <location>
        <position position="940"/>
    </location>
    <ligand>
        <name>substrate</name>
    </ligand>
</feature>
<dbReference type="InterPro" id="IPR036884">
    <property type="entry name" value="2Fe-2S-bd_dom_sf"/>
</dbReference>
<dbReference type="FunFam" id="3.30.365.10:FF:000004">
    <property type="entry name" value="Xanthine dehydrogenase oxidase"/>
    <property type="match status" value="1"/>
</dbReference>
<feature type="binding site" evidence="20">
    <location>
        <position position="938"/>
    </location>
    <ligand>
        <name>Mo-molybdopterin</name>
        <dbReference type="ChEBI" id="CHEBI:71302"/>
    </ligand>
    <ligandPart>
        <name>Mo</name>
        <dbReference type="ChEBI" id="CHEBI:28685"/>
    </ligandPart>
</feature>
<feature type="binding site" evidence="20">
    <location>
        <position position="824"/>
    </location>
    <ligand>
        <name>Mo-molybdopterin</name>
        <dbReference type="ChEBI" id="CHEBI:71302"/>
    </ligand>
    <ligandPart>
        <name>Mo</name>
        <dbReference type="ChEBI" id="CHEBI:28685"/>
    </ligandPart>
</feature>
<evidence type="ECO:0000256" key="5">
    <source>
        <dbReference type="ARBA" id="ARBA00022505"/>
    </source>
</evidence>
<evidence type="ECO:0000256" key="2">
    <source>
        <dbReference type="ARBA" id="ARBA00004275"/>
    </source>
</evidence>
<dbReference type="SMART" id="SM01092">
    <property type="entry name" value="CO_deh_flav_C"/>
    <property type="match status" value="1"/>
</dbReference>
<dbReference type="Gene3D" id="3.30.365.10">
    <property type="entry name" value="Aldehyde oxidase/xanthine dehydrogenase, molybdopterin binding domain"/>
    <property type="match status" value="4"/>
</dbReference>
<dbReference type="InterPro" id="IPR016166">
    <property type="entry name" value="FAD-bd_PCMH"/>
</dbReference>
<keyword evidence="8 20" id="KW-0479">Metal-binding</keyword>
<evidence type="ECO:0000256" key="20">
    <source>
        <dbReference type="PIRSR" id="PIRSR000127-3"/>
    </source>
</evidence>
<accession>A0A6G1KH49</accession>
<evidence type="ECO:0000256" key="13">
    <source>
        <dbReference type="ARBA" id="ARBA00023027"/>
    </source>
</evidence>
<feature type="binding site" evidence="19">
    <location>
        <position position="1038"/>
    </location>
    <ligand>
        <name>substrate</name>
    </ligand>
</feature>
<evidence type="ECO:0000256" key="19">
    <source>
        <dbReference type="PIRSR" id="PIRSR000127-2"/>
    </source>
</evidence>
<feature type="binding site" evidence="20">
    <location>
        <position position="134"/>
    </location>
    <ligand>
        <name>[2Fe-2S] cluster</name>
        <dbReference type="ChEBI" id="CHEBI:190135"/>
        <label>2</label>
    </ligand>
</feature>
<dbReference type="PANTHER" id="PTHR45444:SF3">
    <property type="entry name" value="XANTHINE DEHYDROGENASE"/>
    <property type="match status" value="1"/>
</dbReference>
<keyword evidence="6" id="KW-0285">Flavoprotein</keyword>
<keyword evidence="12 20" id="KW-0411">Iron-sulfur</keyword>
<dbReference type="EMBL" id="MU005766">
    <property type="protein sequence ID" value="KAF2712154.1"/>
    <property type="molecule type" value="Genomic_DNA"/>
</dbReference>
<dbReference type="FunFam" id="3.30.365.10:FF:000002">
    <property type="entry name" value="Xanthine dehydrogenase oxidase"/>
    <property type="match status" value="1"/>
</dbReference>
<dbReference type="InterPro" id="IPR006058">
    <property type="entry name" value="2Fe2S_fd_BS"/>
</dbReference>
<feature type="binding site" evidence="19">
    <location>
        <position position="828"/>
    </location>
    <ligand>
        <name>substrate</name>
    </ligand>
</feature>
<dbReference type="GO" id="GO:0005506">
    <property type="term" value="F:iron ion binding"/>
    <property type="evidence" value="ECO:0007669"/>
    <property type="project" value="InterPro"/>
</dbReference>
<keyword evidence="24" id="KW-1185">Reference proteome</keyword>
<dbReference type="FunFam" id="3.30.465.10:FF:000004">
    <property type="entry name" value="Xanthine dehydrogenase/oxidase"/>
    <property type="match status" value="1"/>
</dbReference>
<dbReference type="InterPro" id="IPR008274">
    <property type="entry name" value="AldOxase/xan_DH_MoCoBD1"/>
</dbReference>
<dbReference type="FunFam" id="3.30.365.10:FF:000001">
    <property type="entry name" value="Xanthine dehydrogenase oxidase"/>
    <property type="match status" value="1"/>
</dbReference>
<dbReference type="Proteomes" id="UP000799428">
    <property type="component" value="Unassembled WGS sequence"/>
</dbReference>
<evidence type="ECO:0000256" key="12">
    <source>
        <dbReference type="ARBA" id="ARBA00023014"/>
    </source>
</evidence>
<comment type="cofactor">
    <cofactor evidence="15">
        <name>[2Fe-2S] cluster</name>
        <dbReference type="ChEBI" id="CHEBI:190135"/>
    </cofactor>
</comment>
<comment type="catalytic activity">
    <reaction evidence="16">
        <text>xanthine + NAD(+) + H2O = urate + NADH + H(+)</text>
        <dbReference type="Rhea" id="RHEA:16669"/>
        <dbReference type="ChEBI" id="CHEBI:15377"/>
        <dbReference type="ChEBI" id="CHEBI:15378"/>
        <dbReference type="ChEBI" id="CHEBI:17712"/>
        <dbReference type="ChEBI" id="CHEBI:17775"/>
        <dbReference type="ChEBI" id="CHEBI:57540"/>
        <dbReference type="ChEBI" id="CHEBI:57945"/>
        <dbReference type="EC" id="1.17.1.4"/>
    </reaction>
</comment>
<keyword evidence="5 20" id="KW-0500">Molybdenum</keyword>
<keyword evidence="7 20" id="KW-0001">2Fe-2S</keyword>
<dbReference type="FunFam" id="3.30.43.10:FF:000001">
    <property type="entry name" value="Xanthine dehydrogenase/oxidase"/>
    <property type="match status" value="1"/>
</dbReference>
<dbReference type="InterPro" id="IPR037165">
    <property type="entry name" value="AldOxase/xan_DH_Mopterin-bd_sf"/>
</dbReference>